<organism evidence="4 5">
    <name type="scientific">Candidatus Electronema aureum</name>
    <dbReference type="NCBI Taxonomy" id="2005002"/>
    <lineage>
        <taxon>Bacteria</taxon>
        <taxon>Pseudomonadati</taxon>
        <taxon>Thermodesulfobacteriota</taxon>
        <taxon>Desulfobulbia</taxon>
        <taxon>Desulfobulbales</taxon>
        <taxon>Desulfobulbaceae</taxon>
        <taxon>Candidatus Electronema</taxon>
    </lineage>
</organism>
<accession>A0A521G0S4</accession>
<evidence type="ECO:0000313" key="5">
    <source>
        <dbReference type="Proteomes" id="UP000316238"/>
    </source>
</evidence>
<dbReference type="InterPro" id="IPR017924">
    <property type="entry name" value="RNA-binding_YhbY"/>
</dbReference>
<reference evidence="4" key="1">
    <citation type="submission" date="2017-07" db="EMBL/GenBank/DDBJ databases">
        <title>The cable genome - Insights into the physiology and evolution of filamentous bacteria capable of sulfide oxidation via long distance electron transfer.</title>
        <authorList>
            <person name="Thorup C."/>
            <person name="Bjerg J.T."/>
            <person name="Schreiber L."/>
            <person name="Nielsen L.P."/>
            <person name="Kjeldsen K.U."/>
            <person name="Boesen T."/>
            <person name="Boggild A."/>
            <person name="Meysman F."/>
            <person name="Geelhoed J."/>
            <person name="Schramm A."/>
        </authorList>
    </citation>
    <scope>NUCLEOTIDE SEQUENCE [LARGE SCALE GENOMIC DNA]</scope>
    <source>
        <strain evidence="4">GS</strain>
    </source>
</reference>
<dbReference type="PANTHER" id="PTHR40065">
    <property type="entry name" value="RNA-BINDING PROTEIN YHBY"/>
    <property type="match status" value="1"/>
</dbReference>
<dbReference type="PROSITE" id="PS51295">
    <property type="entry name" value="CRM"/>
    <property type="match status" value="1"/>
</dbReference>
<evidence type="ECO:0000256" key="2">
    <source>
        <dbReference type="PROSITE-ProRule" id="PRU00626"/>
    </source>
</evidence>
<dbReference type="GO" id="GO:0003723">
    <property type="term" value="F:RNA binding"/>
    <property type="evidence" value="ECO:0007669"/>
    <property type="project" value="UniProtKB-UniRule"/>
</dbReference>
<name>A0A521G0S4_9BACT</name>
<keyword evidence="5" id="KW-1185">Reference proteome</keyword>
<gene>
    <name evidence="4" type="ORF">CDV28_12121</name>
</gene>
<evidence type="ECO:0000256" key="1">
    <source>
        <dbReference type="ARBA" id="ARBA00022884"/>
    </source>
</evidence>
<sequence>MKLETEGKSKVNLLGKQKRFLRGIGHHLTPVVYLGKEGLSDSIAAATRDALKTRELIKVKIGQNCGTSAEEAATALSVQTGAAVVQLIGRTILLYLPNKKLKSEQRINLPAE</sequence>
<dbReference type="Proteomes" id="UP000316238">
    <property type="component" value="Unassembled WGS sequence"/>
</dbReference>
<feature type="domain" description="CRM" evidence="3">
    <location>
        <begin position="11"/>
        <end position="107"/>
    </location>
</feature>
<dbReference type="InterPro" id="IPR051925">
    <property type="entry name" value="RNA-binding_domain"/>
</dbReference>
<evidence type="ECO:0000313" key="4">
    <source>
        <dbReference type="EMBL" id="TAA74627.1"/>
    </source>
</evidence>
<dbReference type="AlphaFoldDB" id="A0A521G0S4"/>
<dbReference type="InterPro" id="IPR001890">
    <property type="entry name" value="RNA-binding_CRM"/>
</dbReference>
<dbReference type="InterPro" id="IPR035920">
    <property type="entry name" value="YhbY-like_sf"/>
</dbReference>
<dbReference type="PANTHER" id="PTHR40065:SF3">
    <property type="entry name" value="RNA-BINDING PROTEIN YHBY"/>
    <property type="match status" value="1"/>
</dbReference>
<comment type="caution">
    <text evidence="4">The sequence shown here is derived from an EMBL/GenBank/DDBJ whole genome shotgun (WGS) entry which is preliminary data.</text>
</comment>
<dbReference type="SUPFAM" id="SSF75471">
    <property type="entry name" value="YhbY-like"/>
    <property type="match status" value="1"/>
</dbReference>
<dbReference type="NCBIfam" id="TIGR00253">
    <property type="entry name" value="RNA_bind_YhbY"/>
    <property type="match status" value="1"/>
</dbReference>
<dbReference type="SMART" id="SM01103">
    <property type="entry name" value="CRS1_YhbY"/>
    <property type="match status" value="1"/>
</dbReference>
<proteinExistence type="predicted"/>
<dbReference type="Gene3D" id="3.30.110.60">
    <property type="entry name" value="YhbY-like"/>
    <property type="match status" value="1"/>
</dbReference>
<protein>
    <submittedName>
        <fullName evidence="4">RNA-binding protein</fullName>
    </submittedName>
</protein>
<dbReference type="EMBL" id="NQJD01000021">
    <property type="protein sequence ID" value="TAA74627.1"/>
    <property type="molecule type" value="Genomic_DNA"/>
</dbReference>
<keyword evidence="1 2" id="KW-0694">RNA-binding</keyword>
<dbReference type="Pfam" id="PF01985">
    <property type="entry name" value="CRS1_YhbY"/>
    <property type="match status" value="1"/>
</dbReference>
<evidence type="ECO:0000259" key="3">
    <source>
        <dbReference type="PROSITE" id="PS51295"/>
    </source>
</evidence>